<dbReference type="PRINTS" id="PR00599">
    <property type="entry name" value="MAPEPTIDASE"/>
</dbReference>
<comment type="caution">
    <text evidence="11">The sequence shown here is derived from an EMBL/GenBank/DDBJ whole genome shotgun (WGS) entry which is preliminary data.</text>
</comment>
<dbReference type="AlphaFoldDB" id="A0A024FY43"/>
<dbReference type="NCBIfam" id="TIGR00501">
    <property type="entry name" value="met_pdase_II"/>
    <property type="match status" value="1"/>
</dbReference>
<dbReference type="GO" id="GO:0070006">
    <property type="term" value="F:metalloaminopeptidase activity"/>
    <property type="evidence" value="ECO:0007669"/>
    <property type="project" value="UniProtKB-UniRule"/>
</dbReference>
<dbReference type="Gene3D" id="3.90.230.10">
    <property type="entry name" value="Creatinase/methionine aminopeptidase superfamily"/>
    <property type="match status" value="1"/>
</dbReference>
<evidence type="ECO:0000256" key="3">
    <source>
        <dbReference type="ARBA" id="ARBA00001954"/>
    </source>
</evidence>
<feature type="binding site" evidence="8">
    <location>
        <position position="232"/>
    </location>
    <ligand>
        <name>a divalent metal cation</name>
        <dbReference type="ChEBI" id="CHEBI:60240"/>
        <label>1</label>
    </ligand>
</feature>
<feature type="binding site" evidence="8">
    <location>
        <position position="441"/>
    </location>
    <ligand>
        <name>a divalent metal cation</name>
        <dbReference type="ChEBI" id="CHEBI:60240"/>
        <label>1</label>
    </ligand>
</feature>
<feature type="binding site" evidence="8">
    <location>
        <position position="301"/>
    </location>
    <ligand>
        <name>a divalent metal cation</name>
        <dbReference type="ChEBI" id="CHEBI:60240"/>
        <label>2</label>
        <note>catalytic</note>
    </ligand>
</feature>
<dbReference type="STRING" id="65357.A0A024FY43"/>
<dbReference type="CDD" id="cd01088">
    <property type="entry name" value="MetAP2"/>
    <property type="match status" value="1"/>
</dbReference>
<keyword evidence="6 8" id="KW-0479">Metal-binding</keyword>
<dbReference type="Proteomes" id="UP000053237">
    <property type="component" value="Unassembled WGS sequence"/>
</dbReference>
<feature type="binding site" evidence="8">
    <location>
        <position position="309"/>
    </location>
    <ligand>
        <name>substrate</name>
    </ligand>
</feature>
<comment type="cofactor">
    <cofactor evidence="8">
        <name>Co(2+)</name>
        <dbReference type="ChEBI" id="CHEBI:48828"/>
    </cofactor>
    <cofactor evidence="8">
        <name>Zn(2+)</name>
        <dbReference type="ChEBI" id="CHEBI:29105"/>
    </cofactor>
    <cofactor evidence="8">
        <name>Mn(2+)</name>
        <dbReference type="ChEBI" id="CHEBI:29035"/>
    </cofactor>
    <cofactor evidence="8">
        <name>Fe(2+)</name>
        <dbReference type="ChEBI" id="CHEBI:29033"/>
    </cofactor>
    <text evidence="8">Binds 2 divalent metal cations per subunit. Has a high-affinity and a low affinity metal-binding site. The true nature of the physiological cofactor is under debate. The enzyme is active with cobalt, zinc, manganese or divalent iron ions. Most likely, methionine aminopeptidases function as mononuclear Fe(2+)-metalloproteases under physiological conditions, and the catalytically relevant metal-binding site has been assigned to the histidine-containing high-affinity site.</text>
</comment>
<dbReference type="Gene3D" id="1.10.10.10">
    <property type="entry name" value="Winged helix-like DNA-binding domain superfamily/Winged helix DNA-binding domain"/>
    <property type="match status" value="1"/>
</dbReference>
<dbReference type="PANTHER" id="PTHR45777:SF2">
    <property type="entry name" value="METHIONINE AMINOPEPTIDASE 2"/>
    <property type="match status" value="1"/>
</dbReference>
<evidence type="ECO:0000313" key="12">
    <source>
        <dbReference type="Proteomes" id="UP000053237"/>
    </source>
</evidence>
<evidence type="ECO:0000256" key="7">
    <source>
        <dbReference type="ARBA" id="ARBA00022801"/>
    </source>
</evidence>
<dbReference type="FunCoup" id="A0A024FY43">
    <property type="interactions" value="757"/>
</dbReference>
<gene>
    <name evidence="11" type="ORF">BN9_131370</name>
</gene>
<dbReference type="GO" id="GO:0006508">
    <property type="term" value="P:proteolysis"/>
    <property type="evidence" value="ECO:0007669"/>
    <property type="project" value="UniProtKB-KW"/>
</dbReference>
<dbReference type="Pfam" id="PF00557">
    <property type="entry name" value="Peptidase_M24"/>
    <property type="match status" value="1"/>
</dbReference>
<dbReference type="EMBL" id="CAIX01001254">
    <property type="protein sequence ID" value="CCI11574.1"/>
    <property type="molecule type" value="Genomic_DNA"/>
</dbReference>
<dbReference type="InterPro" id="IPR050247">
    <property type="entry name" value="Met_Aminopeptidase_Type2"/>
</dbReference>
<proteinExistence type="inferred from homology"/>
<evidence type="ECO:0000256" key="9">
    <source>
        <dbReference type="RuleBase" id="RU003653"/>
    </source>
</evidence>
<dbReference type="InterPro" id="IPR018349">
    <property type="entry name" value="Pept_M24A_MAP2_BS"/>
</dbReference>
<feature type="binding site" evidence="8">
    <location>
        <position position="201"/>
    </location>
    <ligand>
        <name>substrate</name>
    </ligand>
</feature>
<comment type="subcellular location">
    <subcellularLocation>
        <location evidence="8">Cytoplasm</location>
    </subcellularLocation>
</comment>
<keyword evidence="5 8" id="KW-0645">Protease</keyword>
<dbReference type="InterPro" id="IPR002468">
    <property type="entry name" value="Pept_M24A_MAP2"/>
</dbReference>
<dbReference type="InterPro" id="IPR036390">
    <property type="entry name" value="WH_DNA-bd_sf"/>
</dbReference>
<feature type="binding site" evidence="8">
    <location>
        <position position="334"/>
    </location>
    <ligand>
        <name>a divalent metal cation</name>
        <dbReference type="ChEBI" id="CHEBI:60240"/>
        <label>2</label>
        <note>catalytic</note>
    </ligand>
</feature>
<name>A0A024FY43_9STRA</name>
<evidence type="ECO:0000256" key="1">
    <source>
        <dbReference type="ARBA" id="ARBA00000294"/>
    </source>
</evidence>
<dbReference type="HAMAP" id="MF_03175">
    <property type="entry name" value="MetAP_2_euk"/>
    <property type="match status" value="1"/>
</dbReference>
<evidence type="ECO:0000259" key="10">
    <source>
        <dbReference type="Pfam" id="PF00557"/>
    </source>
</evidence>
<sequence length="460" mass="50914">MTAAECEPNKVATQALCKVEGHDISHEYTKEENGSVDVAGVSIKKKKKKKKKKKSCTTESAAVTPCKVLLCRGVNGFTDSFRAVGQTDPPSIPIAELYSNKKYPEGEIMLHPGDFNTFRITSEEKRNLDRAASDLYETVRYAAEVHRHVRKFAQSLIKPGMELIGFCEKLEEKNRELVEEAGFARGIGFPTGCSLNHVAAHYTPNCGDYTVLGYGDVMKVDFGTQVDGRIIDSAFTVAFDSQFDSLLEAVKLATEEGVKHAGIDARLGDIGAAIQEVMESFEVTIDQKVFPVKCIRNLNGHSIAPYQIHGGKSVPIVKGGDNTKMEEGEIFAIETFGSTGRGYVVEDMECSHYAKTFDAPHVALRLPRAKKLLNHINRTFGTLPFCRRWLEREDGGSKFLNPKGARQEKYVMALKNLVDNGVVTAYPPLVDIKGSYTAQYEHTIILRPTCKEVLSRGDDY</sequence>
<comment type="cofactor">
    <cofactor evidence="3">
        <name>Fe(2+)</name>
        <dbReference type="ChEBI" id="CHEBI:29033"/>
    </cofactor>
</comment>
<evidence type="ECO:0000256" key="4">
    <source>
        <dbReference type="ARBA" id="ARBA00022438"/>
    </source>
</evidence>
<comment type="similarity">
    <text evidence="8">Belongs to the peptidase M24A family. Methionine aminopeptidase eukaryotic type 2 subfamily.</text>
</comment>
<accession>A0A024FY43</accession>
<evidence type="ECO:0000256" key="5">
    <source>
        <dbReference type="ARBA" id="ARBA00022670"/>
    </source>
</evidence>
<dbReference type="GO" id="GO:0004239">
    <property type="term" value="F:initiator methionyl aminopeptidase activity"/>
    <property type="evidence" value="ECO:0007669"/>
    <property type="project" value="UniProtKB-UniRule"/>
</dbReference>
<dbReference type="EC" id="3.4.11.18" evidence="8"/>
<feature type="binding site" evidence="8">
    <location>
        <position position="232"/>
    </location>
    <ligand>
        <name>a divalent metal cation</name>
        <dbReference type="ChEBI" id="CHEBI:60240"/>
        <label>2</label>
        <note>catalytic</note>
    </ligand>
</feature>
<dbReference type="SUPFAM" id="SSF46785">
    <property type="entry name" value="Winged helix' DNA-binding domain"/>
    <property type="match status" value="1"/>
</dbReference>
<comment type="function">
    <text evidence="8 9">Cotranslationally removes the N-terminal methionine from nascent proteins. The N-terminal methionine is often cleaved when the second residue in the primary sequence is small and uncharged (Met-Ala-, Cys, Gly, Pro, Ser, Thr, or Val).</text>
</comment>
<dbReference type="PROSITE" id="PS01202">
    <property type="entry name" value="MAP_2"/>
    <property type="match status" value="1"/>
</dbReference>
<keyword evidence="7 8" id="KW-0378">Hydrolase</keyword>
<dbReference type="InParanoid" id="A0A024FY43"/>
<dbReference type="GO" id="GO:0005737">
    <property type="term" value="C:cytoplasm"/>
    <property type="evidence" value="ECO:0007669"/>
    <property type="project" value="UniProtKB-SubCell"/>
</dbReference>
<dbReference type="InterPro" id="IPR036388">
    <property type="entry name" value="WH-like_DNA-bd_sf"/>
</dbReference>
<keyword evidence="12" id="KW-1185">Reference proteome</keyword>
<dbReference type="PANTHER" id="PTHR45777">
    <property type="entry name" value="METHIONINE AMINOPEPTIDASE 2"/>
    <property type="match status" value="1"/>
</dbReference>
<evidence type="ECO:0000256" key="6">
    <source>
        <dbReference type="ARBA" id="ARBA00022723"/>
    </source>
</evidence>
<dbReference type="InterPro" id="IPR036005">
    <property type="entry name" value="Creatinase/aminopeptidase-like"/>
</dbReference>
<dbReference type="SUPFAM" id="SSF55920">
    <property type="entry name" value="Creatinase/aminopeptidase"/>
    <property type="match status" value="1"/>
</dbReference>
<dbReference type="InterPro" id="IPR000994">
    <property type="entry name" value="Pept_M24"/>
</dbReference>
<protein>
    <recommendedName>
        <fullName evidence="8">Methionine aminopeptidase 2</fullName>
        <shortName evidence="8">MAP 2</shortName>
        <shortName evidence="8">MetAP 2</shortName>
        <ecNumber evidence="8">3.4.11.18</ecNumber>
    </recommendedName>
    <alternativeName>
        <fullName evidence="8">Peptidase M</fullName>
    </alternativeName>
</protein>
<evidence type="ECO:0000256" key="8">
    <source>
        <dbReference type="HAMAP-Rule" id="MF_03175"/>
    </source>
</evidence>
<comment type="catalytic activity">
    <reaction evidence="1 8 9">
        <text>Release of N-terminal amino acids, preferentially methionine, from peptides and arylamides.</text>
        <dbReference type="EC" id="3.4.11.18"/>
    </reaction>
</comment>
<keyword evidence="4 8" id="KW-0031">Aminopeptidase</keyword>
<comment type="cofactor">
    <cofactor evidence="2">
        <name>Mn(2+)</name>
        <dbReference type="ChEBI" id="CHEBI:29035"/>
    </cofactor>
</comment>
<reference evidence="11 12" key="1">
    <citation type="submission" date="2012-05" db="EMBL/GenBank/DDBJ databases">
        <title>Recombination and specialization in a pathogen metapopulation.</title>
        <authorList>
            <person name="Gardiner A."/>
            <person name="Kemen E."/>
            <person name="Schultz-Larsen T."/>
            <person name="MacLean D."/>
            <person name="Van Oosterhout C."/>
            <person name="Jones J.D.G."/>
        </authorList>
    </citation>
    <scope>NUCLEOTIDE SEQUENCE [LARGE SCALE GENOMIC DNA]</scope>
    <source>
        <strain evidence="11 12">Ac Nc2</strain>
    </source>
</reference>
<keyword evidence="8" id="KW-0963">Cytoplasm</keyword>
<evidence type="ECO:0000313" key="11">
    <source>
        <dbReference type="EMBL" id="CCI11574.1"/>
    </source>
</evidence>
<dbReference type="OrthoDB" id="7848262at2759"/>
<evidence type="ECO:0000256" key="2">
    <source>
        <dbReference type="ARBA" id="ARBA00001936"/>
    </source>
</evidence>
<dbReference type="InterPro" id="IPR001714">
    <property type="entry name" value="Pept_M24_MAP"/>
</dbReference>
<feature type="domain" description="Peptidase M24" evidence="10">
    <location>
        <begin position="138"/>
        <end position="346"/>
    </location>
</feature>
<feature type="binding site" evidence="8">
    <location>
        <position position="441"/>
    </location>
    <ligand>
        <name>a divalent metal cation</name>
        <dbReference type="ChEBI" id="CHEBI:60240"/>
        <label>2</label>
        <note>catalytic</note>
    </ligand>
</feature>
<feature type="binding site" evidence="8">
    <location>
        <position position="221"/>
    </location>
    <ligand>
        <name>a divalent metal cation</name>
        <dbReference type="ChEBI" id="CHEBI:60240"/>
        <label>1</label>
    </ligand>
</feature>
<organism evidence="11 12">
    <name type="scientific">Albugo candida</name>
    <dbReference type="NCBI Taxonomy" id="65357"/>
    <lineage>
        <taxon>Eukaryota</taxon>
        <taxon>Sar</taxon>
        <taxon>Stramenopiles</taxon>
        <taxon>Oomycota</taxon>
        <taxon>Peronosporomycetes</taxon>
        <taxon>Albuginales</taxon>
        <taxon>Albuginaceae</taxon>
        <taxon>Albugo</taxon>
    </lineage>
</organism>
<dbReference type="GO" id="GO:0046872">
    <property type="term" value="F:metal ion binding"/>
    <property type="evidence" value="ECO:0007669"/>
    <property type="project" value="UniProtKB-UniRule"/>
</dbReference>